<evidence type="ECO:0000313" key="2">
    <source>
        <dbReference type="EMBL" id="KAA1429491.1"/>
    </source>
</evidence>
<protein>
    <submittedName>
        <fullName evidence="2">Dienelactone hydrolase</fullName>
    </submittedName>
</protein>
<dbReference type="Pfam" id="PF01738">
    <property type="entry name" value="DLH"/>
    <property type="match status" value="1"/>
</dbReference>
<dbReference type="GO" id="GO:0016787">
    <property type="term" value="F:hydrolase activity"/>
    <property type="evidence" value="ECO:0007669"/>
    <property type="project" value="UniProtKB-KW"/>
</dbReference>
<sequence>MSGAPSLATDLLTTWTVGEHTADGLDGVSLTFPTYRKGSGPGVIVIHEIPGMTPEFIRFAEEVVAAGFTVVLPHLFGTPGEPFGTVNTAARLGQVCVRREFVTLATRRTSPIAGWLRSLARELHAAVGGPGVGAIGMCFTGGFALGMMVDEAVAAPVLCQPSVPYAVTPGRARDVNLSPGDLTAVKQRAAGGCQVLGLQYAGDPTTGKRFDTLERELGDAFIRVDFPGRLHATVTRHRQQEGVDRVLAFLGEKLR</sequence>
<evidence type="ECO:0000259" key="1">
    <source>
        <dbReference type="Pfam" id="PF01738"/>
    </source>
</evidence>
<reference evidence="2 3" key="2">
    <citation type="submission" date="2019-09" db="EMBL/GenBank/DDBJ databases">
        <authorList>
            <person name="Jin C."/>
        </authorList>
    </citation>
    <scope>NUCLEOTIDE SEQUENCE [LARGE SCALE GENOMIC DNA]</scope>
    <source>
        <strain evidence="2 3">BN140041</strain>
    </source>
</reference>
<evidence type="ECO:0000313" key="3">
    <source>
        <dbReference type="Proteomes" id="UP000324351"/>
    </source>
</evidence>
<dbReference type="Gene3D" id="3.40.50.1820">
    <property type="entry name" value="alpha/beta hydrolase"/>
    <property type="match status" value="1"/>
</dbReference>
<feature type="domain" description="Dienelactone hydrolase" evidence="1">
    <location>
        <begin position="39"/>
        <end position="156"/>
    </location>
</feature>
<name>A0A5B1M9F1_9ACTN</name>
<keyword evidence="2" id="KW-0378">Hydrolase</keyword>
<proteinExistence type="predicted"/>
<comment type="caution">
    <text evidence="2">The sequence shown here is derived from an EMBL/GenBank/DDBJ whole genome shotgun (WGS) entry which is preliminary data.</text>
</comment>
<dbReference type="Proteomes" id="UP000324351">
    <property type="component" value="Unassembled WGS sequence"/>
</dbReference>
<organism evidence="2 3">
    <name type="scientific">Nocardioides antri</name>
    <dbReference type="NCBI Taxonomy" id="2607659"/>
    <lineage>
        <taxon>Bacteria</taxon>
        <taxon>Bacillati</taxon>
        <taxon>Actinomycetota</taxon>
        <taxon>Actinomycetes</taxon>
        <taxon>Propionibacteriales</taxon>
        <taxon>Nocardioidaceae</taxon>
        <taxon>Nocardioides</taxon>
    </lineage>
</organism>
<dbReference type="AlphaFoldDB" id="A0A5B1M9F1"/>
<dbReference type="SUPFAM" id="SSF53474">
    <property type="entry name" value="alpha/beta-Hydrolases"/>
    <property type="match status" value="1"/>
</dbReference>
<keyword evidence="3" id="KW-1185">Reference proteome</keyword>
<dbReference type="InterPro" id="IPR029058">
    <property type="entry name" value="AB_hydrolase_fold"/>
</dbReference>
<gene>
    <name evidence="2" type="ORF">F0U47_02915</name>
</gene>
<dbReference type="EMBL" id="VUJW01000001">
    <property type="protein sequence ID" value="KAA1429491.1"/>
    <property type="molecule type" value="Genomic_DNA"/>
</dbReference>
<accession>A0A5B1M9F1</accession>
<dbReference type="InterPro" id="IPR002925">
    <property type="entry name" value="Dienelactn_hydro"/>
</dbReference>
<reference evidence="2 3" key="1">
    <citation type="submission" date="2019-09" db="EMBL/GenBank/DDBJ databases">
        <title>Nocardioides panacisoli sp. nov., isolated from the soil of a ginseng field.</title>
        <authorList>
            <person name="Cho C."/>
        </authorList>
    </citation>
    <scope>NUCLEOTIDE SEQUENCE [LARGE SCALE GENOMIC DNA]</scope>
    <source>
        <strain evidence="2 3">BN140041</strain>
    </source>
</reference>